<dbReference type="InterPro" id="IPR047153">
    <property type="entry name" value="TRIM45/56/19-like"/>
</dbReference>
<evidence type="ECO:0000259" key="3">
    <source>
        <dbReference type="PROSITE" id="PS50119"/>
    </source>
</evidence>
<dbReference type="PANTHER" id="PTHR25462:SF296">
    <property type="entry name" value="MEIOTIC P26, ISOFORM F"/>
    <property type="match status" value="1"/>
</dbReference>
<dbReference type="PANTHER" id="PTHR25462">
    <property type="entry name" value="BONUS, ISOFORM C-RELATED"/>
    <property type="match status" value="1"/>
</dbReference>
<dbReference type="EMBL" id="UYJE01007171">
    <property type="protein sequence ID" value="VDI52457.1"/>
    <property type="molecule type" value="Genomic_DNA"/>
</dbReference>
<dbReference type="CDD" id="cd19757">
    <property type="entry name" value="Bbox1"/>
    <property type="match status" value="1"/>
</dbReference>
<name>A0A8B6FNS2_MYTGA</name>
<organism evidence="4 5">
    <name type="scientific">Mytilus galloprovincialis</name>
    <name type="common">Mediterranean mussel</name>
    <dbReference type="NCBI Taxonomy" id="29158"/>
    <lineage>
        <taxon>Eukaryota</taxon>
        <taxon>Metazoa</taxon>
        <taxon>Spiralia</taxon>
        <taxon>Lophotrochozoa</taxon>
        <taxon>Mollusca</taxon>
        <taxon>Bivalvia</taxon>
        <taxon>Autobranchia</taxon>
        <taxon>Pteriomorphia</taxon>
        <taxon>Mytilida</taxon>
        <taxon>Mytiloidea</taxon>
        <taxon>Mytilidae</taxon>
        <taxon>Mytilinae</taxon>
        <taxon>Mytilus</taxon>
    </lineage>
</organism>
<dbReference type="OrthoDB" id="6145560at2759"/>
<dbReference type="InterPro" id="IPR000315">
    <property type="entry name" value="Znf_B-box"/>
</dbReference>
<keyword evidence="2" id="KW-0175">Coiled coil</keyword>
<gene>
    <name evidence="4" type="ORF">MGAL_10B028467</name>
</gene>
<dbReference type="SUPFAM" id="SSF75011">
    <property type="entry name" value="3-carboxy-cis,cis-mucoante lactonizing enzyme"/>
    <property type="match status" value="1"/>
</dbReference>
<accession>A0A8B6FNS2</accession>
<dbReference type="GO" id="GO:0008270">
    <property type="term" value="F:zinc ion binding"/>
    <property type="evidence" value="ECO:0007669"/>
    <property type="project" value="UniProtKB-KW"/>
</dbReference>
<dbReference type="Proteomes" id="UP000596742">
    <property type="component" value="Unassembled WGS sequence"/>
</dbReference>
<keyword evidence="1" id="KW-0862">Zinc</keyword>
<feature type="coiled-coil region" evidence="2">
    <location>
        <begin position="154"/>
        <end position="192"/>
    </location>
</feature>
<keyword evidence="5" id="KW-1185">Reference proteome</keyword>
<dbReference type="GO" id="GO:0005654">
    <property type="term" value="C:nucleoplasm"/>
    <property type="evidence" value="ECO:0007669"/>
    <property type="project" value="TreeGrafter"/>
</dbReference>
<reference evidence="4" key="1">
    <citation type="submission" date="2018-11" db="EMBL/GenBank/DDBJ databases">
        <authorList>
            <person name="Alioto T."/>
            <person name="Alioto T."/>
        </authorList>
    </citation>
    <scope>NUCLEOTIDE SEQUENCE</scope>
</reference>
<comment type="caution">
    <text evidence="4">The sequence shown here is derived from an EMBL/GenBank/DDBJ whole genome shotgun (WGS) entry which is preliminary data.</text>
</comment>
<dbReference type="InterPro" id="IPR011042">
    <property type="entry name" value="6-blade_b-propeller_TolB-like"/>
</dbReference>
<feature type="domain" description="B box-type" evidence="3">
    <location>
        <begin position="5"/>
        <end position="56"/>
    </location>
</feature>
<dbReference type="GO" id="GO:0061630">
    <property type="term" value="F:ubiquitin protein ligase activity"/>
    <property type="evidence" value="ECO:0007669"/>
    <property type="project" value="TreeGrafter"/>
</dbReference>
<sequence>MSDSSDSTFCGVCKVRHITKASAYWCPECDEGLCTECHDNHHSISKATRKHGVISMKRYRKLPASIANISNFCTEHDMKFENYCPHHNKLCCPACISTIHQKCIGLQLLRDVLKNAKSSTLFDSIEISIKDIKNNIDAIIKDRIDDLTRFLHQREKCQNEVTQLRITINSHLDELEQQIQTELNAAEMKVNLKTNKLVADLSQKTKYADQLQDSITSVKKYGSNLQAYMGSKLIEANVEKEETYLQTLLKDGSLQQNLLKSKIDDTIGKLSSITTFGFISIELGSLSVILKAEREKQAQIFTKNPKSIQRTVKNIKLTCASTTEMKYLFKESDIRGAVVLSNGQITFADCSQRKIIIFNIDGTLAKTLSVTSGPFDITIISDKTVAISAIRAVQIIEIDSGNIIESIKTNGECQSIDYHFAKRMIICYVKTKGIQSIQLFDKTISTIVKARGDSKSGSICIGVQGDNIYESISEKHTITCYTLTGEKQWVFSNCSLIL</sequence>
<evidence type="ECO:0000313" key="4">
    <source>
        <dbReference type="EMBL" id="VDI52457.1"/>
    </source>
</evidence>
<protein>
    <recommendedName>
        <fullName evidence="3">B box-type domain-containing protein</fullName>
    </recommendedName>
</protein>
<evidence type="ECO:0000256" key="2">
    <source>
        <dbReference type="SAM" id="Coils"/>
    </source>
</evidence>
<dbReference type="Gene3D" id="3.30.160.60">
    <property type="entry name" value="Classic Zinc Finger"/>
    <property type="match status" value="1"/>
</dbReference>
<dbReference type="AlphaFoldDB" id="A0A8B6FNS2"/>
<evidence type="ECO:0000313" key="5">
    <source>
        <dbReference type="Proteomes" id="UP000596742"/>
    </source>
</evidence>
<keyword evidence="1" id="KW-0479">Metal-binding</keyword>
<dbReference type="PROSITE" id="PS50119">
    <property type="entry name" value="ZF_BBOX"/>
    <property type="match status" value="1"/>
</dbReference>
<keyword evidence="1" id="KW-0863">Zinc-finger</keyword>
<dbReference type="Gene3D" id="2.120.10.30">
    <property type="entry name" value="TolB, C-terminal domain"/>
    <property type="match status" value="1"/>
</dbReference>
<evidence type="ECO:0000256" key="1">
    <source>
        <dbReference type="PROSITE-ProRule" id="PRU00024"/>
    </source>
</evidence>
<proteinExistence type="predicted"/>